<dbReference type="Proteomes" id="UP001142810">
    <property type="component" value="Unassembled WGS sequence"/>
</dbReference>
<dbReference type="EMBL" id="JAPFRD010000011">
    <property type="protein sequence ID" value="MCW8109562.1"/>
    <property type="molecule type" value="Genomic_DNA"/>
</dbReference>
<comment type="caution">
    <text evidence="1">The sequence shown here is derived from an EMBL/GenBank/DDBJ whole genome shotgun (WGS) entry which is preliminary data.</text>
</comment>
<reference evidence="1" key="1">
    <citation type="submission" date="2022-11" db="EMBL/GenBank/DDBJ databases">
        <title>Alteromonas sp. nov., isolated from sea water of the Qingdao.</title>
        <authorList>
            <person name="Wang Q."/>
        </authorList>
    </citation>
    <scope>NUCLEOTIDE SEQUENCE</scope>
    <source>
        <strain evidence="1">ASW11-7</strain>
    </source>
</reference>
<proteinExistence type="predicted"/>
<protein>
    <submittedName>
        <fullName evidence="1">Uncharacterized protein</fullName>
    </submittedName>
</protein>
<organism evidence="1 2">
    <name type="scientific">Alteromonas aquimaris</name>
    <dbReference type="NCBI Taxonomy" id="2998417"/>
    <lineage>
        <taxon>Bacteria</taxon>
        <taxon>Pseudomonadati</taxon>
        <taxon>Pseudomonadota</taxon>
        <taxon>Gammaproteobacteria</taxon>
        <taxon>Alteromonadales</taxon>
        <taxon>Alteromonadaceae</taxon>
        <taxon>Alteromonas/Salinimonas group</taxon>
        <taxon>Alteromonas</taxon>
    </lineage>
</organism>
<dbReference type="RefSeq" id="WP_265618346.1">
    <property type="nucleotide sequence ID" value="NZ_JAPFRD010000011.1"/>
</dbReference>
<sequence>MTSLKDTQQLPSQGTLHHVNLTFHERYAKRKHVFREQILGGEYQLVIRMDDRIIAQCGKEVDEHEVVGPHYHDIKAAAHLPLLLMYADNYGEILDFIRAHKDEAHMSVIRELFCVVEEWAVNPQHNEFIDLTTLKSTLAPLFARAMDTVAKEEIEKTVAVLNKINSQASLPLDKTFFIIFGSHQARYKQLGKMIIKKWFTQQTECYGKVEHHVRYCEGGKNIDDALDIVCTALADNELAHVFLGEQFALNQDVVTQTAERHLSQFWPTDD</sequence>
<evidence type="ECO:0000313" key="2">
    <source>
        <dbReference type="Proteomes" id="UP001142810"/>
    </source>
</evidence>
<name>A0ABT3P9V7_9ALTE</name>
<evidence type="ECO:0000313" key="1">
    <source>
        <dbReference type="EMBL" id="MCW8109562.1"/>
    </source>
</evidence>
<keyword evidence="2" id="KW-1185">Reference proteome</keyword>
<gene>
    <name evidence="1" type="ORF">OPS25_13720</name>
</gene>
<accession>A0ABT3P9V7</accession>